<dbReference type="HOGENOM" id="CLU_148627_0_0_5"/>
<organism evidence="1 2">
    <name type="scientific">Neorhizobium galegae bv. orientalis str. HAMBI 540</name>
    <dbReference type="NCBI Taxonomy" id="1028800"/>
    <lineage>
        <taxon>Bacteria</taxon>
        <taxon>Pseudomonadati</taxon>
        <taxon>Pseudomonadota</taxon>
        <taxon>Alphaproteobacteria</taxon>
        <taxon>Hyphomicrobiales</taxon>
        <taxon>Rhizobiaceae</taxon>
        <taxon>Rhizobium/Agrobacterium group</taxon>
        <taxon>Neorhizobium</taxon>
    </lineage>
</organism>
<accession>A0A068STP3</accession>
<dbReference type="eggNOG" id="ENOG50301AP">
    <property type="taxonomic scope" value="Bacteria"/>
</dbReference>
<dbReference type="KEGG" id="ngg:RG540_CH22420"/>
<keyword evidence="1" id="KW-0418">Kinase</keyword>
<dbReference type="EMBL" id="HG938353">
    <property type="protein sequence ID" value="CDN48410.1"/>
    <property type="molecule type" value="Genomic_DNA"/>
</dbReference>
<dbReference type="Proteomes" id="UP000028181">
    <property type="component" value="Chromosome I"/>
</dbReference>
<dbReference type="AlphaFoldDB" id="A0A068STP3"/>
<evidence type="ECO:0000313" key="2">
    <source>
        <dbReference type="Proteomes" id="UP000028181"/>
    </source>
</evidence>
<reference evidence="2" key="1">
    <citation type="journal article" date="2014" name="BMC Genomics">
        <title>Genome sequencing of two Neorhizobium galegae strains reveals a noeT gene responsible for the unusual acetylation of the nodulation factors.</title>
        <authorList>
            <person name="Osterman J."/>
            <person name="Marsh J."/>
            <person name="Laine P.K."/>
            <person name="Zeng Z."/>
            <person name="Alatalo E."/>
            <person name="Sullivan J.T."/>
            <person name="Young J.P."/>
            <person name="Thomas-Oates J."/>
            <person name="Paulin L."/>
            <person name="Lindstrom K."/>
        </authorList>
    </citation>
    <scope>NUCLEOTIDE SEQUENCE [LARGE SCALE GENOMIC DNA]</scope>
    <source>
        <strain evidence="2">HAMBI 540</strain>
    </source>
</reference>
<dbReference type="Gene3D" id="3.40.50.2300">
    <property type="match status" value="1"/>
</dbReference>
<keyword evidence="2" id="KW-1185">Reference proteome</keyword>
<dbReference type="InterPro" id="IPR011006">
    <property type="entry name" value="CheY-like_superfamily"/>
</dbReference>
<dbReference type="GO" id="GO:0016301">
    <property type="term" value="F:kinase activity"/>
    <property type="evidence" value="ECO:0007669"/>
    <property type="project" value="UniProtKB-KW"/>
</dbReference>
<dbReference type="PATRIC" id="fig|1028800.3.peg.2270"/>
<sequence length="156" mass="16783">MRAPKFIETFLIYRKAQVPPQALDVSLQQLSGCPTRAGNSVLSQARTIIVIAPDLGLRQSLTFALEVEGYHVEAHESWRKGTITAGQTLCMIIDDQVLRASSDALQRLLQSGQAVILLTDGMSPSVEGELGPIQSLTKPFNGADLLGLVKDLALTA</sequence>
<protein>
    <submittedName>
        <fullName evidence="1">FixT2 anti-kinase protein</fullName>
    </submittedName>
</protein>
<name>A0A068STP3_NEOGA</name>
<dbReference type="SUPFAM" id="SSF52172">
    <property type="entry name" value="CheY-like"/>
    <property type="match status" value="1"/>
</dbReference>
<proteinExistence type="predicted"/>
<gene>
    <name evidence="1" type="ORF">RG540_CH22420</name>
</gene>
<evidence type="ECO:0000313" key="1">
    <source>
        <dbReference type="EMBL" id="CDN48410.1"/>
    </source>
</evidence>
<keyword evidence="1" id="KW-0808">Transferase</keyword>